<accession>A0A7S4RT38</accession>
<evidence type="ECO:0000256" key="1">
    <source>
        <dbReference type="SAM" id="Phobius"/>
    </source>
</evidence>
<proteinExistence type="predicted"/>
<dbReference type="AlphaFoldDB" id="A0A7S4RT38"/>
<dbReference type="EMBL" id="HBNS01030435">
    <property type="protein sequence ID" value="CAE4624314.1"/>
    <property type="molecule type" value="Transcribed_RNA"/>
</dbReference>
<keyword evidence="1" id="KW-0812">Transmembrane</keyword>
<feature type="transmembrane region" description="Helical" evidence="1">
    <location>
        <begin position="66"/>
        <end position="84"/>
    </location>
</feature>
<gene>
    <name evidence="2" type="ORF">DBRI00130_LOCUS23889</name>
</gene>
<keyword evidence="1" id="KW-0472">Membrane</keyword>
<name>A0A7S4RT38_9STRA</name>
<protein>
    <submittedName>
        <fullName evidence="2">Uncharacterized protein</fullName>
    </submittedName>
</protein>
<organism evidence="2">
    <name type="scientific">Ditylum brightwellii</name>
    <dbReference type="NCBI Taxonomy" id="49249"/>
    <lineage>
        <taxon>Eukaryota</taxon>
        <taxon>Sar</taxon>
        <taxon>Stramenopiles</taxon>
        <taxon>Ochrophyta</taxon>
        <taxon>Bacillariophyta</taxon>
        <taxon>Mediophyceae</taxon>
        <taxon>Lithodesmiophycidae</taxon>
        <taxon>Lithodesmiales</taxon>
        <taxon>Lithodesmiaceae</taxon>
        <taxon>Ditylum</taxon>
    </lineage>
</organism>
<keyword evidence="1" id="KW-1133">Transmembrane helix</keyword>
<reference evidence="2" key="1">
    <citation type="submission" date="2021-01" db="EMBL/GenBank/DDBJ databases">
        <authorList>
            <person name="Corre E."/>
            <person name="Pelletier E."/>
            <person name="Niang G."/>
            <person name="Scheremetjew M."/>
            <person name="Finn R."/>
            <person name="Kale V."/>
            <person name="Holt S."/>
            <person name="Cochrane G."/>
            <person name="Meng A."/>
            <person name="Brown T."/>
            <person name="Cohen L."/>
        </authorList>
    </citation>
    <scope>NUCLEOTIDE SEQUENCE</scope>
    <source>
        <strain evidence="2">GSO104</strain>
    </source>
</reference>
<feature type="transmembrane region" description="Helical" evidence="1">
    <location>
        <begin position="43"/>
        <end position="60"/>
    </location>
</feature>
<evidence type="ECO:0000313" key="2">
    <source>
        <dbReference type="EMBL" id="CAE4624314.1"/>
    </source>
</evidence>
<sequence>MASAKEEEELLKYFNKGSAVSRDIGDEKRDVQDNNAGVDWQEVIFNSLAVLGVLSALLASAIEDSFIVSFVGVICMIAAPAAAIKEIKLSDMESELLEFFEANTLVHTQAYSLRCLLKVISLSLSLDFSCLFL</sequence>